<dbReference type="PRINTS" id="PR00455">
    <property type="entry name" value="HTHTETR"/>
</dbReference>
<dbReference type="GO" id="GO:0003677">
    <property type="term" value="F:DNA binding"/>
    <property type="evidence" value="ECO:0007669"/>
    <property type="project" value="UniProtKB-UniRule"/>
</dbReference>
<dbReference type="InterPro" id="IPR009057">
    <property type="entry name" value="Homeodomain-like_sf"/>
</dbReference>
<sequence length="188" mass="21434">MTRDKHIPAKERILLAAHDLFYRQGIRATGIDRIIADSGVTKVTLYRHFPSKNELVRAFLDYRHTRWMEWFKSTIKRHGQNIDALVPTLMDWFQGEDFRGCAFINTVGELATDFPEVVDLARRHKEAMTAAIFDLLPAMHNRDLIAHALGIAVDGAIVRVQYGQRPEDTANALTEIIRALTPERPSAK</sequence>
<comment type="caution">
    <text evidence="6">The sequence shown here is derived from an EMBL/GenBank/DDBJ whole genome shotgun (WGS) entry which is preliminary data.</text>
</comment>
<keyword evidence="2 4" id="KW-0238">DNA-binding</keyword>
<evidence type="ECO:0000256" key="1">
    <source>
        <dbReference type="ARBA" id="ARBA00023015"/>
    </source>
</evidence>
<accession>A0A1A6C6B0</accession>
<keyword evidence="3" id="KW-0804">Transcription</keyword>
<dbReference type="OrthoDB" id="116240at2"/>
<gene>
    <name evidence="6" type="ORF">Thpro_021115</name>
</gene>
<evidence type="ECO:0000313" key="6">
    <source>
        <dbReference type="EMBL" id="OBS10065.1"/>
    </source>
</evidence>
<dbReference type="Pfam" id="PF00440">
    <property type="entry name" value="TetR_N"/>
    <property type="match status" value="1"/>
</dbReference>
<dbReference type="SUPFAM" id="SSF48498">
    <property type="entry name" value="Tetracyclin repressor-like, C-terminal domain"/>
    <property type="match status" value="1"/>
</dbReference>
<keyword evidence="1" id="KW-0805">Transcription regulation</keyword>
<dbReference type="Proteomes" id="UP000029273">
    <property type="component" value="Unassembled WGS sequence"/>
</dbReference>
<dbReference type="AlphaFoldDB" id="A0A1A6C6B0"/>
<evidence type="ECO:0000259" key="5">
    <source>
        <dbReference type="PROSITE" id="PS50977"/>
    </source>
</evidence>
<dbReference type="Gene3D" id="1.10.357.10">
    <property type="entry name" value="Tetracycline Repressor, domain 2"/>
    <property type="match status" value="1"/>
</dbReference>
<dbReference type="PANTHER" id="PTHR47506">
    <property type="entry name" value="TRANSCRIPTIONAL REGULATORY PROTEIN"/>
    <property type="match status" value="1"/>
</dbReference>
<organism evidence="6 7">
    <name type="scientific">Acidihalobacter prosperus</name>
    <dbReference type="NCBI Taxonomy" id="160660"/>
    <lineage>
        <taxon>Bacteria</taxon>
        <taxon>Pseudomonadati</taxon>
        <taxon>Pseudomonadota</taxon>
        <taxon>Gammaproteobacteria</taxon>
        <taxon>Chromatiales</taxon>
        <taxon>Ectothiorhodospiraceae</taxon>
        <taxon>Acidihalobacter</taxon>
    </lineage>
</organism>
<dbReference type="InterPro" id="IPR001647">
    <property type="entry name" value="HTH_TetR"/>
</dbReference>
<protein>
    <submittedName>
        <fullName evidence="6">TetR family transcriptional regulator</fullName>
    </submittedName>
</protein>
<keyword evidence="7" id="KW-1185">Reference proteome</keyword>
<feature type="domain" description="HTH tetR-type" evidence="5">
    <location>
        <begin position="7"/>
        <end position="67"/>
    </location>
</feature>
<evidence type="ECO:0000256" key="2">
    <source>
        <dbReference type="ARBA" id="ARBA00023125"/>
    </source>
</evidence>
<name>A0A1A6C6B0_9GAMM</name>
<proteinExistence type="predicted"/>
<dbReference type="EMBL" id="JQSG02000002">
    <property type="protein sequence ID" value="OBS10065.1"/>
    <property type="molecule type" value="Genomic_DNA"/>
</dbReference>
<feature type="DNA-binding region" description="H-T-H motif" evidence="4">
    <location>
        <begin position="30"/>
        <end position="49"/>
    </location>
</feature>
<dbReference type="InterPro" id="IPR036271">
    <property type="entry name" value="Tet_transcr_reg_TetR-rel_C_sf"/>
</dbReference>
<evidence type="ECO:0000256" key="3">
    <source>
        <dbReference type="ARBA" id="ARBA00023163"/>
    </source>
</evidence>
<dbReference type="PROSITE" id="PS50977">
    <property type="entry name" value="HTH_TETR_2"/>
    <property type="match status" value="1"/>
</dbReference>
<dbReference type="SUPFAM" id="SSF46689">
    <property type="entry name" value="Homeodomain-like"/>
    <property type="match status" value="1"/>
</dbReference>
<evidence type="ECO:0000313" key="7">
    <source>
        <dbReference type="Proteomes" id="UP000029273"/>
    </source>
</evidence>
<reference evidence="6 7" key="1">
    <citation type="journal article" date="2014" name="Genome Announc.">
        <title>Draft Genome Sequence of the Iron-Oxidizing, Acidophilic, and Halotolerant 'Thiobacillus prosperus' Type Strain DSM 5130.</title>
        <authorList>
            <person name="Ossandon F.J."/>
            <person name="Cardenas J.P."/>
            <person name="Corbett M."/>
            <person name="Quatrini R."/>
            <person name="Holmes D.S."/>
            <person name="Watkin E."/>
        </authorList>
    </citation>
    <scope>NUCLEOTIDE SEQUENCE [LARGE SCALE GENOMIC DNA]</scope>
    <source>
        <strain evidence="6 7">DSM 5130</strain>
    </source>
</reference>
<dbReference type="PANTHER" id="PTHR47506:SF1">
    <property type="entry name" value="HTH-TYPE TRANSCRIPTIONAL REGULATOR YJDC"/>
    <property type="match status" value="1"/>
</dbReference>
<evidence type="ECO:0000256" key="4">
    <source>
        <dbReference type="PROSITE-ProRule" id="PRU00335"/>
    </source>
</evidence>
<dbReference type="RefSeq" id="WP_038088262.1">
    <property type="nucleotide sequence ID" value="NZ_JQSG02000002.1"/>
</dbReference>